<evidence type="ECO:0000259" key="1">
    <source>
        <dbReference type="Pfam" id="PF07883"/>
    </source>
</evidence>
<dbReference type="InterPro" id="IPR014710">
    <property type="entry name" value="RmlC-like_jellyroll"/>
</dbReference>
<protein>
    <submittedName>
        <fullName evidence="2">Cupin</fullName>
    </submittedName>
</protein>
<dbReference type="OrthoDB" id="9791637at2"/>
<evidence type="ECO:0000313" key="2">
    <source>
        <dbReference type="EMBL" id="GAN76881.1"/>
    </source>
</evidence>
<reference evidence="2 3" key="1">
    <citation type="submission" date="2012-11" db="EMBL/GenBank/DDBJ databases">
        <title>Whole genome sequence of Acidisphaera rubrifaciens HS-AP3.</title>
        <authorList>
            <person name="Azuma Y."/>
            <person name="Higashiura N."/>
            <person name="Hirakawa H."/>
            <person name="Matsushita K."/>
        </authorList>
    </citation>
    <scope>NUCLEOTIDE SEQUENCE [LARGE SCALE GENOMIC DNA]</scope>
    <source>
        <strain evidence="2 3">HS-AP3</strain>
    </source>
</reference>
<gene>
    <name evidence="2" type="ORF">Asru_0181_03</name>
</gene>
<proteinExistence type="predicted"/>
<feature type="domain" description="Cupin type-2" evidence="1">
    <location>
        <begin position="53"/>
        <end position="117"/>
    </location>
</feature>
<dbReference type="EMBL" id="BANB01000181">
    <property type="protein sequence ID" value="GAN76881.1"/>
    <property type="molecule type" value="Genomic_DNA"/>
</dbReference>
<dbReference type="RefSeq" id="WP_084623295.1">
    <property type="nucleotide sequence ID" value="NZ_BANB01000181.1"/>
</dbReference>
<keyword evidence="3" id="KW-1185">Reference proteome</keyword>
<comment type="caution">
    <text evidence="2">The sequence shown here is derived from an EMBL/GenBank/DDBJ whole genome shotgun (WGS) entry which is preliminary data.</text>
</comment>
<dbReference type="InterPro" id="IPR013096">
    <property type="entry name" value="Cupin_2"/>
</dbReference>
<dbReference type="PANTHER" id="PTHR43346:SF1">
    <property type="entry name" value="QUERCETIN 2,3-DIOXYGENASE-RELATED"/>
    <property type="match status" value="1"/>
</dbReference>
<dbReference type="InterPro" id="IPR011051">
    <property type="entry name" value="RmlC_Cupin_sf"/>
</dbReference>
<dbReference type="AlphaFoldDB" id="A0A0D6P6B2"/>
<dbReference type="Pfam" id="PF07883">
    <property type="entry name" value="Cupin_2"/>
    <property type="match status" value="1"/>
</dbReference>
<dbReference type="PANTHER" id="PTHR43346">
    <property type="entry name" value="LIGAND BINDING DOMAIN PROTEIN, PUTATIVE (AFU_ORTHOLOGUE AFUA_6G14370)-RELATED"/>
    <property type="match status" value="1"/>
</dbReference>
<dbReference type="Proteomes" id="UP000032680">
    <property type="component" value="Unassembled WGS sequence"/>
</dbReference>
<dbReference type="Gene3D" id="2.60.120.10">
    <property type="entry name" value="Jelly Rolls"/>
    <property type="match status" value="1"/>
</dbReference>
<dbReference type="SUPFAM" id="SSF51182">
    <property type="entry name" value="RmlC-like cupins"/>
    <property type="match status" value="1"/>
</dbReference>
<evidence type="ECO:0000313" key="3">
    <source>
        <dbReference type="Proteomes" id="UP000032680"/>
    </source>
</evidence>
<accession>A0A0D6P6B2</accession>
<name>A0A0D6P6B2_9PROT</name>
<dbReference type="InterPro" id="IPR052538">
    <property type="entry name" value="Flavonoid_dioxygenase-like"/>
</dbReference>
<organism evidence="2 3">
    <name type="scientific">Acidisphaera rubrifaciens HS-AP3</name>
    <dbReference type="NCBI Taxonomy" id="1231350"/>
    <lineage>
        <taxon>Bacteria</taxon>
        <taxon>Pseudomonadati</taxon>
        <taxon>Pseudomonadota</taxon>
        <taxon>Alphaproteobacteria</taxon>
        <taxon>Acetobacterales</taxon>
        <taxon>Acetobacteraceae</taxon>
        <taxon>Acidisphaera</taxon>
    </lineage>
</organism>
<sequence>MKLATPNHVPVMMEPGIAAAGTGAHDVVWRILGHTYYLKAEGANAFAFETFDPPGTFVPPHVHPTQDEFIYVLDNHFDLYLDGQHHVASKGDLVRMPAGIPHGYYNLSDAPTRAIFWVAPGRRLRELFDTLHDMTDPAQVVAESAKREVMFLSPDQYAFDMHTRKGKAPPAP</sequence>